<dbReference type="Proteomes" id="UP001195483">
    <property type="component" value="Unassembled WGS sequence"/>
</dbReference>
<organism evidence="2 3">
    <name type="scientific">Potamilus streckersoni</name>
    <dbReference type="NCBI Taxonomy" id="2493646"/>
    <lineage>
        <taxon>Eukaryota</taxon>
        <taxon>Metazoa</taxon>
        <taxon>Spiralia</taxon>
        <taxon>Lophotrochozoa</taxon>
        <taxon>Mollusca</taxon>
        <taxon>Bivalvia</taxon>
        <taxon>Autobranchia</taxon>
        <taxon>Heteroconchia</taxon>
        <taxon>Palaeoheterodonta</taxon>
        <taxon>Unionida</taxon>
        <taxon>Unionoidea</taxon>
        <taxon>Unionidae</taxon>
        <taxon>Ambleminae</taxon>
        <taxon>Lampsilini</taxon>
        <taxon>Potamilus</taxon>
    </lineage>
</organism>
<feature type="domain" description="IgGFc-binding protein N-terminal" evidence="1">
    <location>
        <begin position="103"/>
        <end position="397"/>
    </location>
</feature>
<accession>A0AAE0TGD7</accession>
<dbReference type="PANTHER" id="PTHR46534:SF1">
    <property type="entry name" value="IGGFC-BINDING PROTEIN N-TERMINAL DOMAIN-CONTAINING PROTEIN"/>
    <property type="match status" value="1"/>
</dbReference>
<reference evidence="2" key="1">
    <citation type="journal article" date="2021" name="Genome Biol. Evol.">
        <title>A High-Quality Reference Genome for a Parasitic Bivalve with Doubly Uniparental Inheritance (Bivalvia: Unionida).</title>
        <authorList>
            <person name="Smith C.H."/>
        </authorList>
    </citation>
    <scope>NUCLEOTIDE SEQUENCE</scope>
    <source>
        <strain evidence="2">CHS0354</strain>
    </source>
</reference>
<name>A0AAE0TGD7_9BIVA</name>
<evidence type="ECO:0000313" key="3">
    <source>
        <dbReference type="Proteomes" id="UP001195483"/>
    </source>
</evidence>
<proteinExistence type="predicted"/>
<evidence type="ECO:0000259" key="1">
    <source>
        <dbReference type="Pfam" id="PF17517"/>
    </source>
</evidence>
<gene>
    <name evidence="2" type="ORF">CHS0354_015035</name>
</gene>
<protein>
    <recommendedName>
        <fullName evidence="1">IgGFc-binding protein N-terminal domain-containing protein</fullName>
    </recommendedName>
</protein>
<comment type="caution">
    <text evidence="2">The sequence shown here is derived from an EMBL/GenBank/DDBJ whole genome shotgun (WGS) entry which is preliminary data.</text>
</comment>
<reference evidence="2" key="2">
    <citation type="journal article" date="2021" name="Genome Biol. Evol.">
        <title>Developing a high-quality reference genome for a parasitic bivalve with doubly uniparental inheritance (Bivalvia: Unionida).</title>
        <authorList>
            <person name="Smith C.H."/>
        </authorList>
    </citation>
    <scope>NUCLEOTIDE SEQUENCE</scope>
    <source>
        <strain evidence="2">CHS0354</strain>
        <tissue evidence="2">Mantle</tissue>
    </source>
</reference>
<dbReference type="PANTHER" id="PTHR46534">
    <property type="entry name" value="IGGFC_BINDING DOMAIN-CONTAINING PROTEIN"/>
    <property type="match status" value="1"/>
</dbReference>
<sequence length="521" mass="57775">MTEDPTLGNEFLLAVTGQMDIYSRTFIHVSCATDTTINVFAPYVNMTETHHISSGTHLISLDSRLMNEKNTLAKKGVHFTANRPISIYVIESYEVTMKAMEGYFALPISVLSTEYVVVTDTSVNKTMFQFVIAALENKTIVNVTFKTTGKINITDIKHSSGDVFSLEMSTLDTFQVQHENDLTGTLIQSNKPIAVFSGSRCGNGPVRGYCQHEVEQIIPDRSLGKDYITVPLFRAASYRYRIIAPFSNTIATIEGKNYTMERGTFLEKWDTKPIYIRASKPVMLIEYGQCTGSDCENGRDPSMITIPAISTFSVNVTFGLHRNLTDSNIQYYLQVTIKTDMANKLMLDHKSLNLEGSYTVQTDMWGNYTILVVNITSGYHELYHPDTSARYGAILYGTGTDTSIGFPLGYHKDPSKPSVTFVLTGIQSIKLIIAIVDGRATGYEITAAVTTGVNIYTQRGTFLTNETTTIYNFATTDLPGTCFSFRVLVTSRSGQGVGYSEPVIEPNVCYGEKVKSTLKKD</sequence>
<evidence type="ECO:0000313" key="2">
    <source>
        <dbReference type="EMBL" id="KAK3609849.1"/>
    </source>
</evidence>
<dbReference type="AlphaFoldDB" id="A0AAE0TGD7"/>
<keyword evidence="3" id="KW-1185">Reference proteome</keyword>
<dbReference type="Pfam" id="PF17517">
    <property type="entry name" value="IgGFc_binding"/>
    <property type="match status" value="1"/>
</dbReference>
<dbReference type="InterPro" id="IPR035234">
    <property type="entry name" value="IgGFc-bd_N"/>
</dbReference>
<reference evidence="2" key="3">
    <citation type="submission" date="2023-05" db="EMBL/GenBank/DDBJ databases">
        <authorList>
            <person name="Smith C.H."/>
        </authorList>
    </citation>
    <scope>NUCLEOTIDE SEQUENCE</scope>
    <source>
        <strain evidence="2">CHS0354</strain>
        <tissue evidence="2">Mantle</tissue>
    </source>
</reference>
<dbReference type="EMBL" id="JAEAOA010000935">
    <property type="protein sequence ID" value="KAK3609849.1"/>
    <property type="molecule type" value="Genomic_DNA"/>
</dbReference>